<dbReference type="InterPro" id="IPR036279">
    <property type="entry name" value="5-3_exonuclease_C_sf"/>
</dbReference>
<dbReference type="GO" id="GO:0003677">
    <property type="term" value="F:DNA binding"/>
    <property type="evidence" value="ECO:0007669"/>
    <property type="project" value="UniProtKB-KW"/>
</dbReference>
<dbReference type="Proteomes" id="UP000053688">
    <property type="component" value="Unassembled WGS sequence"/>
</dbReference>
<dbReference type="Gene3D" id="3.40.50.1010">
    <property type="entry name" value="5'-nuclease"/>
    <property type="match status" value="1"/>
</dbReference>
<dbReference type="Pfam" id="PF02739">
    <property type="entry name" value="5_3_exonuc_N"/>
    <property type="match status" value="1"/>
</dbReference>
<dbReference type="EMBL" id="AMSD01000001">
    <property type="protein sequence ID" value="EPE38020.1"/>
    <property type="molecule type" value="Genomic_DNA"/>
</dbReference>
<organism evidence="6 7">
    <name type="scientific">Candidatus Photodesmus katoptron Akat1</name>
    <dbReference type="NCBI Taxonomy" id="1236703"/>
    <lineage>
        <taxon>Bacteria</taxon>
        <taxon>Pseudomonadati</taxon>
        <taxon>Pseudomonadota</taxon>
        <taxon>Gammaproteobacteria</taxon>
        <taxon>Vibrionales</taxon>
        <taxon>Vibrionaceae</taxon>
        <taxon>Candidatus Photodesmus</taxon>
    </lineage>
</organism>
<dbReference type="AlphaFoldDB" id="S3DJX7"/>
<dbReference type="Pfam" id="PF01367">
    <property type="entry name" value="5_3_exonuc"/>
    <property type="match status" value="1"/>
</dbReference>
<dbReference type="SMART" id="SM00475">
    <property type="entry name" value="53EXOc"/>
    <property type="match status" value="1"/>
</dbReference>
<keyword evidence="7" id="KW-1185">Reference proteome</keyword>
<dbReference type="InterPro" id="IPR002421">
    <property type="entry name" value="5-3_exonuclease"/>
</dbReference>
<evidence type="ECO:0000259" key="5">
    <source>
        <dbReference type="SMART" id="SM00475"/>
    </source>
</evidence>
<keyword evidence="1" id="KW-0540">Nuclease</keyword>
<feature type="domain" description="5'-3' exonuclease" evidence="5">
    <location>
        <begin position="7"/>
        <end position="267"/>
    </location>
</feature>
<evidence type="ECO:0000256" key="3">
    <source>
        <dbReference type="ARBA" id="ARBA00022839"/>
    </source>
</evidence>
<dbReference type="GO" id="GO:0017108">
    <property type="term" value="F:5'-flap endonuclease activity"/>
    <property type="evidence" value="ECO:0007669"/>
    <property type="project" value="InterPro"/>
</dbReference>
<dbReference type="PANTHER" id="PTHR42646:SF2">
    <property type="entry name" value="5'-3' EXONUCLEASE FAMILY PROTEIN"/>
    <property type="match status" value="1"/>
</dbReference>
<dbReference type="InterPro" id="IPR020046">
    <property type="entry name" value="5-3_exonucl_a-hlix_arch_N"/>
</dbReference>
<comment type="caution">
    <text evidence="6">The sequence shown here is derived from an EMBL/GenBank/DDBJ whole genome shotgun (WGS) entry which is preliminary data.</text>
</comment>
<protein>
    <submittedName>
        <fullName evidence="6">DNA polymerase I</fullName>
    </submittedName>
</protein>
<dbReference type="CDD" id="cd09859">
    <property type="entry name" value="PIN_53EXO"/>
    <property type="match status" value="1"/>
</dbReference>
<dbReference type="FunFam" id="1.10.150.20:FF:000003">
    <property type="entry name" value="DNA polymerase I"/>
    <property type="match status" value="1"/>
</dbReference>
<gene>
    <name evidence="6" type="ORF">O1U_0483</name>
</gene>
<accession>S3DJX7</accession>
<dbReference type="InterPro" id="IPR029060">
    <property type="entry name" value="PIN-like_dom_sf"/>
</dbReference>
<sequence length="297" mass="33351">MLNIPDNPLILIDGSSYLYRAFYAYPITMNNGKIPTNAIYGVVNMLRSTMRQFLSERIAIIFDAEGQSFRSKMYPKYKANRQPMSEQLCCQIEPLKNVIQAMGIPLISVMGVEGDDVIGTLAVKSSKSNIPVLINTNDKDMAQLVNDNITLINTTNNEFMNRESVVKKFGIPPELIIDYLALTGDRSDNIPGVPGIGNKTATILLKKIGSLNDIFNNLNKVKSLNIRGSLSVTKKLENHKEIALLSYALSTIKLDVKLNETPQTLVKKIPNKRMLLELYKQLAFKSWLKEILEDIRN</sequence>
<evidence type="ECO:0000256" key="2">
    <source>
        <dbReference type="ARBA" id="ARBA00022801"/>
    </source>
</evidence>
<evidence type="ECO:0000256" key="1">
    <source>
        <dbReference type="ARBA" id="ARBA00022722"/>
    </source>
</evidence>
<dbReference type="FunFam" id="3.40.50.1010:FF:000001">
    <property type="entry name" value="DNA polymerase I"/>
    <property type="match status" value="1"/>
</dbReference>
<reference evidence="6 7" key="1">
    <citation type="journal article" date="2014" name="Environ. Microbiol.">
        <title>Genomic signatures of obligate host dependence in the luminous bacterial symbiont of a vertebrate.</title>
        <authorList>
            <person name="Hendry T.A."/>
            <person name="de Wet J.R."/>
            <person name="Dunlap P.V."/>
        </authorList>
    </citation>
    <scope>NUCLEOTIDE SEQUENCE [LARGE SCALE GENOMIC DNA]</scope>
    <source>
        <strain evidence="6 7">Akat1</strain>
    </source>
</reference>
<evidence type="ECO:0000256" key="4">
    <source>
        <dbReference type="ARBA" id="ARBA00023125"/>
    </source>
</evidence>
<keyword evidence="2" id="KW-0378">Hydrolase</keyword>
<name>S3DJX7_9GAMM</name>
<dbReference type="SUPFAM" id="SSF47807">
    <property type="entry name" value="5' to 3' exonuclease, C-terminal subdomain"/>
    <property type="match status" value="1"/>
</dbReference>
<dbReference type="PANTHER" id="PTHR42646">
    <property type="entry name" value="FLAP ENDONUCLEASE XNI"/>
    <property type="match status" value="1"/>
</dbReference>
<dbReference type="CDD" id="cd09898">
    <property type="entry name" value="H3TH_53EXO"/>
    <property type="match status" value="1"/>
</dbReference>
<dbReference type="SUPFAM" id="SSF88723">
    <property type="entry name" value="PIN domain-like"/>
    <property type="match status" value="1"/>
</dbReference>
<keyword evidence="3" id="KW-0269">Exonuclease</keyword>
<evidence type="ECO:0000313" key="7">
    <source>
        <dbReference type="Proteomes" id="UP000053688"/>
    </source>
</evidence>
<dbReference type="GO" id="GO:0008409">
    <property type="term" value="F:5'-3' exonuclease activity"/>
    <property type="evidence" value="ECO:0007669"/>
    <property type="project" value="InterPro"/>
</dbReference>
<proteinExistence type="predicted"/>
<dbReference type="SMART" id="SM00279">
    <property type="entry name" value="HhH2"/>
    <property type="match status" value="1"/>
</dbReference>
<dbReference type="InterPro" id="IPR020045">
    <property type="entry name" value="DNA_polI_H3TH"/>
</dbReference>
<evidence type="ECO:0000313" key="6">
    <source>
        <dbReference type="EMBL" id="EPE38020.1"/>
    </source>
</evidence>
<dbReference type="InterPro" id="IPR008918">
    <property type="entry name" value="HhH2"/>
</dbReference>
<keyword evidence="4" id="KW-0238">DNA-binding</keyword>
<dbReference type="InterPro" id="IPR038969">
    <property type="entry name" value="FEN"/>
</dbReference>
<dbReference type="Gene3D" id="1.10.150.20">
    <property type="entry name" value="5' to 3' exonuclease, C-terminal subdomain"/>
    <property type="match status" value="1"/>
</dbReference>
<dbReference type="GO" id="GO:0033567">
    <property type="term" value="P:DNA replication, Okazaki fragment processing"/>
    <property type="evidence" value="ECO:0007669"/>
    <property type="project" value="InterPro"/>
</dbReference>
<dbReference type="PATRIC" id="fig|1236703.3.peg.484"/>